<proteinExistence type="predicted"/>
<evidence type="ECO:0000256" key="2">
    <source>
        <dbReference type="ARBA" id="ARBA00023172"/>
    </source>
</evidence>
<organism evidence="4">
    <name type="scientific">Tanacetum cinerariifolium</name>
    <name type="common">Dalmatian daisy</name>
    <name type="synonym">Chrysanthemum cinerariifolium</name>
    <dbReference type="NCBI Taxonomy" id="118510"/>
    <lineage>
        <taxon>Eukaryota</taxon>
        <taxon>Viridiplantae</taxon>
        <taxon>Streptophyta</taxon>
        <taxon>Embryophyta</taxon>
        <taxon>Tracheophyta</taxon>
        <taxon>Spermatophyta</taxon>
        <taxon>Magnoliopsida</taxon>
        <taxon>eudicotyledons</taxon>
        <taxon>Gunneridae</taxon>
        <taxon>Pentapetalae</taxon>
        <taxon>asterids</taxon>
        <taxon>campanulids</taxon>
        <taxon>Asterales</taxon>
        <taxon>Asteraceae</taxon>
        <taxon>Asteroideae</taxon>
        <taxon>Anthemideae</taxon>
        <taxon>Anthemidinae</taxon>
        <taxon>Tanacetum</taxon>
    </lineage>
</organism>
<dbReference type="AlphaFoldDB" id="A0A699SV52"/>
<comment type="caution">
    <text evidence="4">The sequence shown here is derived from an EMBL/GenBank/DDBJ whole genome shotgun (WGS) entry which is preliminary data.</text>
</comment>
<accession>A0A699SV52</accession>
<sequence>MSTPQIPVALFIRVSDGHRQDYARQLHDLQKEVAAENYHVVATIAEQGSGSKRILAARPAISELKALVKSRQIKKVLVTEFSRLGRRGREVRSVIEDLMEAGVSTWSGRLRMETLLPDGTKNPIAVLMMFIYTER</sequence>
<dbReference type="InterPro" id="IPR050639">
    <property type="entry name" value="SSR_resolvase"/>
</dbReference>
<dbReference type="SMART" id="SM00857">
    <property type="entry name" value="Resolvase"/>
    <property type="match status" value="1"/>
</dbReference>
<reference evidence="4" key="1">
    <citation type="journal article" date="2019" name="Sci. Rep.">
        <title>Draft genome of Tanacetum cinerariifolium, the natural source of mosquito coil.</title>
        <authorList>
            <person name="Yamashiro T."/>
            <person name="Shiraishi A."/>
            <person name="Satake H."/>
            <person name="Nakayama K."/>
        </authorList>
    </citation>
    <scope>NUCLEOTIDE SEQUENCE</scope>
</reference>
<feature type="non-terminal residue" evidence="4">
    <location>
        <position position="135"/>
    </location>
</feature>
<evidence type="ECO:0000313" key="4">
    <source>
        <dbReference type="EMBL" id="GFD00516.1"/>
    </source>
</evidence>
<evidence type="ECO:0000256" key="1">
    <source>
        <dbReference type="ARBA" id="ARBA00023125"/>
    </source>
</evidence>
<feature type="domain" description="Resolvase/invertase-type recombinase catalytic" evidence="3">
    <location>
        <begin position="8"/>
        <end position="135"/>
    </location>
</feature>
<dbReference type="PANTHER" id="PTHR30461">
    <property type="entry name" value="DNA-INVERTASE FROM LAMBDOID PROPHAGE"/>
    <property type="match status" value="1"/>
</dbReference>
<dbReference type="InterPro" id="IPR036162">
    <property type="entry name" value="Resolvase-like_N_sf"/>
</dbReference>
<keyword evidence="2" id="KW-0233">DNA recombination</keyword>
<protein>
    <recommendedName>
        <fullName evidence="3">Resolvase/invertase-type recombinase catalytic domain-containing protein</fullName>
    </recommendedName>
</protein>
<dbReference type="Gene3D" id="3.40.50.1390">
    <property type="entry name" value="Resolvase, N-terminal catalytic domain"/>
    <property type="match status" value="1"/>
</dbReference>
<dbReference type="PANTHER" id="PTHR30461:SF2">
    <property type="entry name" value="SERINE RECOMBINASE PINE-RELATED"/>
    <property type="match status" value="1"/>
</dbReference>
<name>A0A699SV52_TANCI</name>
<dbReference type="CDD" id="cd00338">
    <property type="entry name" value="Ser_Recombinase"/>
    <property type="match status" value="1"/>
</dbReference>
<dbReference type="Pfam" id="PF00239">
    <property type="entry name" value="Resolvase"/>
    <property type="match status" value="1"/>
</dbReference>
<dbReference type="EMBL" id="BKCJ011185336">
    <property type="protein sequence ID" value="GFD00516.1"/>
    <property type="molecule type" value="Genomic_DNA"/>
</dbReference>
<gene>
    <name evidence="4" type="ORF">Tci_872485</name>
</gene>
<dbReference type="GO" id="GO:0000150">
    <property type="term" value="F:DNA strand exchange activity"/>
    <property type="evidence" value="ECO:0007669"/>
    <property type="project" value="InterPro"/>
</dbReference>
<evidence type="ECO:0000259" key="3">
    <source>
        <dbReference type="SMART" id="SM00857"/>
    </source>
</evidence>
<keyword evidence="1" id="KW-0238">DNA-binding</keyword>
<dbReference type="InterPro" id="IPR006119">
    <property type="entry name" value="Resolv_N"/>
</dbReference>
<dbReference type="SUPFAM" id="SSF53041">
    <property type="entry name" value="Resolvase-like"/>
    <property type="match status" value="1"/>
</dbReference>
<dbReference type="GO" id="GO:0003677">
    <property type="term" value="F:DNA binding"/>
    <property type="evidence" value="ECO:0007669"/>
    <property type="project" value="UniProtKB-KW"/>
</dbReference>